<dbReference type="Proteomes" id="UP000617734">
    <property type="component" value="Unassembled WGS sequence"/>
</dbReference>
<dbReference type="EMBL" id="BNBO01000052">
    <property type="protein sequence ID" value="GHH81409.1"/>
    <property type="molecule type" value="Genomic_DNA"/>
</dbReference>
<feature type="region of interest" description="Disordered" evidence="1">
    <location>
        <begin position="12"/>
        <end position="59"/>
    </location>
</feature>
<gene>
    <name evidence="2" type="ORF">GCM10018781_64010</name>
</gene>
<name>A0A919GBJ0_9ACTN</name>
<sequence length="59" mass="5445">MIVVVPLWHRGAGSGILGTDYTLTPAPPRGGPPGGEGAGGPAGPVPPAGPAPAGAGRPG</sequence>
<reference evidence="2" key="2">
    <citation type="submission" date="2020-09" db="EMBL/GenBank/DDBJ databases">
        <authorList>
            <person name="Sun Q."/>
            <person name="Ohkuma M."/>
        </authorList>
    </citation>
    <scope>NUCLEOTIDE SEQUENCE</scope>
    <source>
        <strain evidence="2">JCM 4646</strain>
    </source>
</reference>
<keyword evidence="3" id="KW-1185">Reference proteome</keyword>
<evidence type="ECO:0000256" key="1">
    <source>
        <dbReference type="SAM" id="MobiDB-lite"/>
    </source>
</evidence>
<feature type="compositionally biased region" description="Gly residues" evidence="1">
    <location>
        <begin position="32"/>
        <end position="42"/>
    </location>
</feature>
<evidence type="ECO:0000313" key="3">
    <source>
        <dbReference type="Proteomes" id="UP000617734"/>
    </source>
</evidence>
<accession>A0A919GBJ0</accession>
<reference evidence="2" key="1">
    <citation type="journal article" date="2014" name="Int. J. Syst. Evol. Microbiol.">
        <title>Complete genome sequence of Corynebacterium casei LMG S-19264T (=DSM 44701T), isolated from a smear-ripened cheese.</title>
        <authorList>
            <consortium name="US DOE Joint Genome Institute (JGI-PGF)"/>
            <person name="Walter F."/>
            <person name="Albersmeier A."/>
            <person name="Kalinowski J."/>
            <person name="Ruckert C."/>
        </authorList>
    </citation>
    <scope>NUCLEOTIDE SEQUENCE</scope>
    <source>
        <strain evidence="2">JCM 4646</strain>
    </source>
</reference>
<organism evidence="2 3">
    <name type="scientific">Kitasatospora indigofera</name>
    <dbReference type="NCBI Taxonomy" id="67307"/>
    <lineage>
        <taxon>Bacteria</taxon>
        <taxon>Bacillati</taxon>
        <taxon>Actinomycetota</taxon>
        <taxon>Actinomycetes</taxon>
        <taxon>Kitasatosporales</taxon>
        <taxon>Streptomycetaceae</taxon>
        <taxon>Kitasatospora</taxon>
    </lineage>
</organism>
<comment type="caution">
    <text evidence="2">The sequence shown here is derived from an EMBL/GenBank/DDBJ whole genome shotgun (WGS) entry which is preliminary data.</text>
</comment>
<dbReference type="AlphaFoldDB" id="A0A919GBJ0"/>
<evidence type="ECO:0000313" key="2">
    <source>
        <dbReference type="EMBL" id="GHH81409.1"/>
    </source>
</evidence>
<protein>
    <submittedName>
        <fullName evidence="2">Uncharacterized protein</fullName>
    </submittedName>
</protein>
<proteinExistence type="predicted"/>